<dbReference type="EMBL" id="JACEEZ010006482">
    <property type="protein sequence ID" value="KAG0724741.1"/>
    <property type="molecule type" value="Genomic_DNA"/>
</dbReference>
<accession>A0A8J5CXU7</accession>
<name>A0A8J5CXU7_CHIOP</name>
<feature type="region of interest" description="Disordered" evidence="1">
    <location>
        <begin position="331"/>
        <end position="365"/>
    </location>
</feature>
<dbReference type="AlphaFoldDB" id="A0A8J5CXU7"/>
<reference evidence="2" key="1">
    <citation type="submission" date="2020-07" db="EMBL/GenBank/DDBJ databases">
        <title>The High-quality genome of the commercially important snow crab, Chionoecetes opilio.</title>
        <authorList>
            <person name="Jeong J.-H."/>
            <person name="Ryu S."/>
        </authorList>
    </citation>
    <scope>NUCLEOTIDE SEQUENCE</scope>
    <source>
        <strain evidence="2">MADBK_172401_WGS</strain>
        <tissue evidence="2">Digestive gland</tissue>
    </source>
</reference>
<dbReference type="Proteomes" id="UP000770661">
    <property type="component" value="Unassembled WGS sequence"/>
</dbReference>
<protein>
    <submittedName>
        <fullName evidence="2">Uncharacterized protein</fullName>
    </submittedName>
</protein>
<evidence type="ECO:0000256" key="1">
    <source>
        <dbReference type="SAM" id="MobiDB-lite"/>
    </source>
</evidence>
<organism evidence="2 3">
    <name type="scientific">Chionoecetes opilio</name>
    <name type="common">Atlantic snow crab</name>
    <name type="synonym">Cancer opilio</name>
    <dbReference type="NCBI Taxonomy" id="41210"/>
    <lineage>
        <taxon>Eukaryota</taxon>
        <taxon>Metazoa</taxon>
        <taxon>Ecdysozoa</taxon>
        <taxon>Arthropoda</taxon>
        <taxon>Crustacea</taxon>
        <taxon>Multicrustacea</taxon>
        <taxon>Malacostraca</taxon>
        <taxon>Eumalacostraca</taxon>
        <taxon>Eucarida</taxon>
        <taxon>Decapoda</taxon>
        <taxon>Pleocyemata</taxon>
        <taxon>Brachyura</taxon>
        <taxon>Eubrachyura</taxon>
        <taxon>Majoidea</taxon>
        <taxon>Majidae</taxon>
        <taxon>Chionoecetes</taxon>
    </lineage>
</organism>
<evidence type="ECO:0000313" key="2">
    <source>
        <dbReference type="EMBL" id="KAG0724741.1"/>
    </source>
</evidence>
<gene>
    <name evidence="2" type="ORF">GWK47_039991</name>
</gene>
<sequence length="420" mass="45785">MLCKTMKSCGYVLVLKAGCSPGVFVIQWGTFNDPPLSLMIPNKRPLIGVDSETYAVGEHPRGLLVCAQGADHPPDPRAPCGPPHTPLHPQEKCWALCSRTGRHYRASLPASFLETCTQQSGRQRNSGDAAQIFHDTAGWRNLETSMKCLEHMITGTGHKFLPFINQDLLDRDFPGTDPQPTASCGRLASVCAGRWCPVGRRVSPLASLHGHEKFLMSLPPAARERFFPGAAGRVSASTGVRLYSQETWRQAPGADGKSLVEKFHRPCGHYYAEATGADNHAVREAACACIAELALKLTTDAVRQKRPPPPPRPHHLLHGKTLAPEGWTIHPAVSQGAGRGRGPKSGAGPRHGRPAHGGKEHQRPQGWAEVLLLPWMVGVESRAPETERYGIWAKPRHVRSGETQEETMTWTCTPTNRCAG</sequence>
<evidence type="ECO:0000313" key="3">
    <source>
        <dbReference type="Proteomes" id="UP000770661"/>
    </source>
</evidence>
<keyword evidence="3" id="KW-1185">Reference proteome</keyword>
<proteinExistence type="predicted"/>
<comment type="caution">
    <text evidence="2">The sequence shown here is derived from an EMBL/GenBank/DDBJ whole genome shotgun (WGS) entry which is preliminary data.</text>
</comment>
<dbReference type="OrthoDB" id="414039at2759"/>